<dbReference type="Proteomes" id="UP000318313">
    <property type="component" value="Chromosome"/>
</dbReference>
<dbReference type="EMBL" id="CP037452">
    <property type="protein sequence ID" value="QDV50663.1"/>
    <property type="molecule type" value="Genomic_DNA"/>
</dbReference>
<accession>A0A518IC40</accession>
<dbReference type="KEGG" id="gfm:Enr17x_27050"/>
<gene>
    <name evidence="1" type="ORF">Enr17x_27050</name>
</gene>
<reference evidence="1 2" key="1">
    <citation type="submission" date="2019-03" db="EMBL/GenBank/DDBJ databases">
        <title>Deep-cultivation of Planctomycetes and their phenomic and genomic characterization uncovers novel biology.</title>
        <authorList>
            <person name="Wiegand S."/>
            <person name="Jogler M."/>
            <person name="Boedeker C."/>
            <person name="Pinto D."/>
            <person name="Vollmers J."/>
            <person name="Rivas-Marin E."/>
            <person name="Kohn T."/>
            <person name="Peeters S.H."/>
            <person name="Heuer A."/>
            <person name="Rast P."/>
            <person name="Oberbeckmann S."/>
            <person name="Bunk B."/>
            <person name="Jeske O."/>
            <person name="Meyerdierks A."/>
            <person name="Storesund J.E."/>
            <person name="Kallscheuer N."/>
            <person name="Luecker S."/>
            <person name="Lage O.M."/>
            <person name="Pohl T."/>
            <person name="Merkel B.J."/>
            <person name="Hornburger P."/>
            <person name="Mueller R.-W."/>
            <person name="Bruemmer F."/>
            <person name="Labrenz M."/>
            <person name="Spormann A.M."/>
            <person name="Op den Camp H."/>
            <person name="Overmann J."/>
            <person name="Amann R."/>
            <person name="Jetten M.S.M."/>
            <person name="Mascher T."/>
            <person name="Medema M.H."/>
            <person name="Devos D.P."/>
            <person name="Kaster A.-K."/>
            <person name="Ovreas L."/>
            <person name="Rohde M."/>
            <person name="Galperin M.Y."/>
            <person name="Jogler C."/>
        </authorList>
    </citation>
    <scope>NUCLEOTIDE SEQUENCE [LARGE SCALE GENOMIC DNA]</scope>
    <source>
        <strain evidence="1 2">Enr17</strain>
    </source>
</reference>
<sequence>MLACGTQSWIRGGFCFWGLYCLVSVCGCTSERGEQRKPAKVDCPETFSAAGVNWIREPKLGSSDSRLLTRYFEANPSLADSPAFQGAPAVYHGTRNRRRFYWTQETCESPTWVCLQYDQGRFLFLEGTDCPW</sequence>
<evidence type="ECO:0000313" key="1">
    <source>
        <dbReference type="EMBL" id="QDV50663.1"/>
    </source>
</evidence>
<proteinExistence type="predicted"/>
<dbReference type="RefSeq" id="WP_145309325.1">
    <property type="nucleotide sequence ID" value="NZ_CP037452.1"/>
</dbReference>
<keyword evidence="2" id="KW-1185">Reference proteome</keyword>
<evidence type="ECO:0000313" key="2">
    <source>
        <dbReference type="Proteomes" id="UP000318313"/>
    </source>
</evidence>
<name>A0A518IC40_9PLAN</name>
<dbReference type="OrthoDB" id="291564at2"/>
<dbReference type="AlphaFoldDB" id="A0A518IC40"/>
<organism evidence="1 2">
    <name type="scientific">Gimesia fumaroli</name>
    <dbReference type="NCBI Taxonomy" id="2527976"/>
    <lineage>
        <taxon>Bacteria</taxon>
        <taxon>Pseudomonadati</taxon>
        <taxon>Planctomycetota</taxon>
        <taxon>Planctomycetia</taxon>
        <taxon>Planctomycetales</taxon>
        <taxon>Planctomycetaceae</taxon>
        <taxon>Gimesia</taxon>
    </lineage>
</organism>
<protein>
    <submittedName>
        <fullName evidence="1">Uncharacterized protein</fullName>
    </submittedName>
</protein>